<dbReference type="PANTHER" id="PTHR12232">
    <property type="entry name" value="SH3 DOMAIN-BINDING GLUTAMIC ACID-RICH-LIKE PROTEIN"/>
    <property type="match status" value="1"/>
</dbReference>
<dbReference type="EMBL" id="JAODUP010000798">
    <property type="protein sequence ID" value="KAK2143945.1"/>
    <property type="molecule type" value="Genomic_DNA"/>
</dbReference>
<dbReference type="PANTHER" id="PTHR12232:SF15">
    <property type="entry name" value="SH3 DOMAIN-BINDING GLUTAMIC ACID-RICH PROTEIN HOMOLOG"/>
    <property type="match status" value="1"/>
</dbReference>
<keyword evidence="4" id="KW-1185">Reference proteome</keyword>
<reference evidence="3" key="1">
    <citation type="journal article" date="2023" name="Mol. Biol. Evol.">
        <title>Third-Generation Sequencing Reveals the Adaptive Role of the Epigenome in Three Deep-Sea Polychaetes.</title>
        <authorList>
            <person name="Perez M."/>
            <person name="Aroh O."/>
            <person name="Sun Y."/>
            <person name="Lan Y."/>
            <person name="Juniper S.K."/>
            <person name="Young C.R."/>
            <person name="Angers B."/>
            <person name="Qian P.Y."/>
        </authorList>
    </citation>
    <scope>NUCLEOTIDE SEQUENCE</scope>
    <source>
        <strain evidence="3">P08H-3</strain>
    </source>
</reference>
<evidence type="ECO:0000313" key="3">
    <source>
        <dbReference type="EMBL" id="KAK2143945.1"/>
    </source>
</evidence>
<dbReference type="AlphaFoldDB" id="A0AAD9J1L2"/>
<protein>
    <submittedName>
        <fullName evidence="3">Uncharacterized protein</fullName>
    </submittedName>
</protein>
<comment type="caution">
    <text evidence="3">The sequence shown here is derived from an EMBL/GenBank/DDBJ whole genome shotgun (WGS) entry which is preliminary data.</text>
</comment>
<comment type="similarity">
    <text evidence="1">Belongs to the SH3BGR family.</text>
</comment>
<dbReference type="Proteomes" id="UP001208570">
    <property type="component" value="Unassembled WGS sequence"/>
</dbReference>
<organism evidence="3 4">
    <name type="scientific">Paralvinella palmiformis</name>
    <dbReference type="NCBI Taxonomy" id="53620"/>
    <lineage>
        <taxon>Eukaryota</taxon>
        <taxon>Metazoa</taxon>
        <taxon>Spiralia</taxon>
        <taxon>Lophotrochozoa</taxon>
        <taxon>Annelida</taxon>
        <taxon>Polychaeta</taxon>
        <taxon>Sedentaria</taxon>
        <taxon>Canalipalpata</taxon>
        <taxon>Terebellida</taxon>
        <taxon>Terebelliformia</taxon>
        <taxon>Alvinellidae</taxon>
        <taxon>Paralvinella</taxon>
    </lineage>
</organism>
<evidence type="ECO:0000256" key="1">
    <source>
        <dbReference type="ARBA" id="ARBA00007764"/>
    </source>
</evidence>
<accession>A0AAD9J1L2</accession>
<feature type="compositionally biased region" description="Basic residues" evidence="2">
    <location>
        <begin position="283"/>
        <end position="297"/>
    </location>
</feature>
<sequence length="297" mass="34610">MPLRVFISRNPGNMEMKKQQDHILWTLESKRIDHLPVDISDPRWKSERTFMRERLKERDRPPLPPQLFKDEDYIGDYFTFFEAVEREELYTYLHIDIPETEVEYAKLKAPKEDEIKAEKAAKIKAAKKKKKKGVRFNINPSTMTGPQQPGCETIAVRIRRLPRCVKKEYHKTLCKPTALLPAAYQGASRGKLLILRCYRATGRCRCLYVERRRSAPTPHSSEDGMAKGADKYTLLFRICRRGRDDSAVLRDFGPRNARIIINSFTYGRHSSSPSPRNNNGSGRRQRFGRRERRAAQN</sequence>
<dbReference type="SUPFAM" id="SSF52833">
    <property type="entry name" value="Thioredoxin-like"/>
    <property type="match status" value="1"/>
</dbReference>
<gene>
    <name evidence="3" type="ORF">LSH36_798g01027</name>
</gene>
<dbReference type="GO" id="GO:0005737">
    <property type="term" value="C:cytoplasm"/>
    <property type="evidence" value="ECO:0007669"/>
    <property type="project" value="TreeGrafter"/>
</dbReference>
<dbReference type="Pfam" id="PF04908">
    <property type="entry name" value="SH3BGR"/>
    <property type="match status" value="1"/>
</dbReference>
<dbReference type="Gene3D" id="3.40.30.10">
    <property type="entry name" value="Glutaredoxin"/>
    <property type="match status" value="1"/>
</dbReference>
<name>A0AAD9J1L2_9ANNE</name>
<proteinExistence type="inferred from homology"/>
<dbReference type="InterPro" id="IPR051033">
    <property type="entry name" value="SH3BGR"/>
</dbReference>
<feature type="compositionally biased region" description="Low complexity" evidence="2">
    <location>
        <begin position="267"/>
        <end position="282"/>
    </location>
</feature>
<feature type="region of interest" description="Disordered" evidence="2">
    <location>
        <begin position="264"/>
        <end position="297"/>
    </location>
</feature>
<evidence type="ECO:0000313" key="4">
    <source>
        <dbReference type="Proteomes" id="UP001208570"/>
    </source>
</evidence>
<dbReference type="InterPro" id="IPR036249">
    <property type="entry name" value="Thioredoxin-like_sf"/>
</dbReference>
<dbReference type="InterPro" id="IPR006993">
    <property type="entry name" value="Glut_rich_SH3-bd"/>
</dbReference>
<evidence type="ECO:0000256" key="2">
    <source>
        <dbReference type="SAM" id="MobiDB-lite"/>
    </source>
</evidence>